<reference evidence="1 2" key="1">
    <citation type="journal article" date="2017" name="ISME J.">
        <title>Energy and carbon metabolisms in a deep terrestrial subsurface fluid microbial community.</title>
        <authorList>
            <person name="Momper L."/>
            <person name="Jungbluth S.P."/>
            <person name="Lee M.D."/>
            <person name="Amend J.P."/>
        </authorList>
    </citation>
    <scope>NUCLEOTIDE SEQUENCE [LARGE SCALE GENOMIC DNA]</scope>
    <source>
        <strain evidence="1">SURF_17</strain>
    </source>
</reference>
<dbReference type="EMBL" id="QZKI01000126">
    <property type="protein sequence ID" value="RJP65460.1"/>
    <property type="molecule type" value="Genomic_DNA"/>
</dbReference>
<proteinExistence type="predicted"/>
<name>A0A419EQI1_9BACT</name>
<comment type="caution">
    <text evidence="1">The sequence shown here is derived from an EMBL/GenBank/DDBJ whole genome shotgun (WGS) entry which is preliminary data.</text>
</comment>
<dbReference type="Proteomes" id="UP000285961">
    <property type="component" value="Unassembled WGS sequence"/>
</dbReference>
<organism evidence="1 2">
    <name type="scientific">Candidatus Abyssobacteria bacterium SURF_17</name>
    <dbReference type="NCBI Taxonomy" id="2093361"/>
    <lineage>
        <taxon>Bacteria</taxon>
        <taxon>Pseudomonadati</taxon>
        <taxon>Candidatus Hydrogenedentota</taxon>
        <taxon>Candidatus Abyssobacteria</taxon>
    </lineage>
</organism>
<evidence type="ECO:0000313" key="1">
    <source>
        <dbReference type="EMBL" id="RJP65460.1"/>
    </source>
</evidence>
<dbReference type="AlphaFoldDB" id="A0A419EQI1"/>
<sequence>MEVGTGLALLGSAQLIEKLLGPTAEYIGAGVKNWAEKRTQNVKRIFSIAARKLGGRIESEGAVPPKVLKGVLDEGSFCDDSLTAEYFGGVLASSRSGITRDDRGASFIALIGTLTTYQVRAHYLFYYILKKLFNGAGINVGTSEGRAKMETYVPFDQFVVAMDFIQEERVNTLMPHVMFGLHKERLIDDTFSFGSTRRMQERFPPAQKPGILFAPTPPGVELFLWAHGRSDLHVKDFFQPAQVFEIVTDITIPTDCQKTHM</sequence>
<evidence type="ECO:0000313" key="2">
    <source>
        <dbReference type="Proteomes" id="UP000285961"/>
    </source>
</evidence>
<accession>A0A419EQI1</accession>
<gene>
    <name evidence="1" type="ORF">C4532_17670</name>
</gene>
<protein>
    <submittedName>
        <fullName evidence="1">Uncharacterized protein</fullName>
    </submittedName>
</protein>